<gene>
    <name evidence="2" type="ORF">RJ639_005765</name>
</gene>
<comment type="caution">
    <text evidence="2">The sequence shown here is derived from an EMBL/GenBank/DDBJ whole genome shotgun (WGS) entry which is preliminary data.</text>
</comment>
<dbReference type="AlphaFoldDB" id="A0AA88VWV1"/>
<dbReference type="Pfam" id="PF04782">
    <property type="entry name" value="DUF632"/>
    <property type="match status" value="1"/>
</dbReference>
<evidence type="ECO:0000313" key="2">
    <source>
        <dbReference type="EMBL" id="KAK3015517.1"/>
    </source>
</evidence>
<dbReference type="EMBL" id="JAVXUP010001139">
    <property type="protein sequence ID" value="KAK3015517.1"/>
    <property type="molecule type" value="Genomic_DNA"/>
</dbReference>
<reference evidence="2" key="1">
    <citation type="submission" date="2022-12" db="EMBL/GenBank/DDBJ databases">
        <title>Draft genome assemblies for two species of Escallonia (Escalloniales).</title>
        <authorList>
            <person name="Chanderbali A."/>
            <person name="Dervinis C."/>
            <person name="Anghel I."/>
            <person name="Soltis D."/>
            <person name="Soltis P."/>
            <person name="Zapata F."/>
        </authorList>
    </citation>
    <scope>NUCLEOTIDE SEQUENCE</scope>
    <source>
        <strain evidence="2">UCBG64.0493</strain>
        <tissue evidence="2">Leaf</tissue>
    </source>
</reference>
<evidence type="ECO:0000313" key="3">
    <source>
        <dbReference type="Proteomes" id="UP001188597"/>
    </source>
</evidence>
<dbReference type="InterPro" id="IPR006867">
    <property type="entry name" value="DUF632"/>
</dbReference>
<feature type="domain" description="DUF632" evidence="1">
    <location>
        <begin position="168"/>
        <end position="300"/>
    </location>
</feature>
<dbReference type="PANTHER" id="PTHR21450">
    <property type="entry name" value="PROTEIN ALTERED PHOSPHATE STARVATION RESPONSE 1"/>
    <property type="match status" value="1"/>
</dbReference>
<evidence type="ECO:0000259" key="1">
    <source>
        <dbReference type="Pfam" id="PF04782"/>
    </source>
</evidence>
<sequence>MARNTFLLSPSLLPEASLCGLTYLHGPRVMLLVHRFFSPAPSLGLPKPSTSGKGEGERWVGGVVLSFHELLRPPYGEGGPLSWGLHSTLRAFTPLSCLRLSWGALIPSLVTWENIYLCFYPLRLPYPGPFLLVPLKVYWSRVKPCMNSPANLLEVSQVELIKFGTYWLRKMWEVMFDCHKHQFQIVSAAYIHRNPKISLQSDMHRQIIVHLENELSSLSSTFTKWIAAQNTYVEDINGWLHKCVSRQQKHAKRKRRMPPPPLRNCGPPIYVTCGVWLDMLATLPTKEVADSMKGLTAEVAHFLPREDKSQGKGVNSDLGVNLLRDEASEEWISGFDRFRSSLVSFLAHLSNFAGSSVTMFTELQKSIEEAKIKYAQTMSQS</sequence>
<dbReference type="Proteomes" id="UP001188597">
    <property type="component" value="Unassembled WGS sequence"/>
</dbReference>
<keyword evidence="3" id="KW-1185">Reference proteome</keyword>
<name>A0AA88VWV1_9ASTE</name>
<dbReference type="PANTHER" id="PTHR21450:SF6">
    <property type="entry name" value="EXPRESSED PROTEIN"/>
    <property type="match status" value="1"/>
</dbReference>
<protein>
    <recommendedName>
        <fullName evidence="1">DUF632 domain-containing protein</fullName>
    </recommendedName>
</protein>
<accession>A0AA88VWV1</accession>
<organism evidence="2 3">
    <name type="scientific">Escallonia herrerae</name>
    <dbReference type="NCBI Taxonomy" id="1293975"/>
    <lineage>
        <taxon>Eukaryota</taxon>
        <taxon>Viridiplantae</taxon>
        <taxon>Streptophyta</taxon>
        <taxon>Embryophyta</taxon>
        <taxon>Tracheophyta</taxon>
        <taxon>Spermatophyta</taxon>
        <taxon>Magnoliopsida</taxon>
        <taxon>eudicotyledons</taxon>
        <taxon>Gunneridae</taxon>
        <taxon>Pentapetalae</taxon>
        <taxon>asterids</taxon>
        <taxon>campanulids</taxon>
        <taxon>Escalloniales</taxon>
        <taxon>Escalloniaceae</taxon>
        <taxon>Escallonia</taxon>
    </lineage>
</organism>
<proteinExistence type="predicted"/>